<keyword evidence="1" id="KW-0328">Glycosyltransferase</keyword>
<dbReference type="InterPro" id="IPR013102">
    <property type="entry name" value="PYNP_C"/>
</dbReference>
<gene>
    <name evidence="4" type="ORF">g.16611</name>
</gene>
<dbReference type="GO" id="GO:0006213">
    <property type="term" value="P:pyrimidine nucleoside metabolic process"/>
    <property type="evidence" value="ECO:0007669"/>
    <property type="project" value="InterPro"/>
</dbReference>
<sequence length="267" mass="29420">TVNNINMIVASIISKKVASGIKKLVIDVKVGRGGFCKDLQTGRILAEKLISVSKKLGVKTCIIISRMDAPLGSAVGNSLEIIESIECLNGKGRRDVMELVYTLGSNLLLMSGLVKSEEEAKMKISETLSNGLAIDFFRKMIIFQGVSKEQATKLCEDPKSVLPKSKYFTNFLIQTSGFVAEINSSKIARVCWELGAGRIMSTDERIDHSVGAVLKKFVGDKVKEGQVWLQLHHTLPHLETSKEKFLNDAIIIKKTEVIPPDIVYEIL</sequence>
<dbReference type="GO" id="GO:0006206">
    <property type="term" value="P:pyrimidine nucleobase metabolic process"/>
    <property type="evidence" value="ECO:0007669"/>
    <property type="project" value="InterPro"/>
</dbReference>
<organism evidence="4">
    <name type="scientific">Clastoptera arizonana</name>
    <name type="common">Arizona spittle bug</name>
    <dbReference type="NCBI Taxonomy" id="38151"/>
    <lineage>
        <taxon>Eukaryota</taxon>
        <taxon>Metazoa</taxon>
        <taxon>Ecdysozoa</taxon>
        <taxon>Arthropoda</taxon>
        <taxon>Hexapoda</taxon>
        <taxon>Insecta</taxon>
        <taxon>Pterygota</taxon>
        <taxon>Neoptera</taxon>
        <taxon>Paraneoptera</taxon>
        <taxon>Hemiptera</taxon>
        <taxon>Auchenorrhyncha</taxon>
        <taxon>Cercopoidea</taxon>
        <taxon>Clastopteridae</taxon>
        <taxon>Clastoptera</taxon>
    </lineage>
</organism>
<protein>
    <recommendedName>
        <fullName evidence="3">Pyrimidine nucleoside phosphorylase C-terminal domain-containing protein</fullName>
    </recommendedName>
</protein>
<dbReference type="InterPro" id="IPR035902">
    <property type="entry name" value="Nuc_phospho_transferase"/>
</dbReference>
<dbReference type="PANTHER" id="PTHR10515">
    <property type="entry name" value="THYMIDINE PHOSPHORYLASE"/>
    <property type="match status" value="1"/>
</dbReference>
<dbReference type="Gene3D" id="3.40.1030.10">
    <property type="entry name" value="Nucleoside phosphorylase/phosphoribosyltransferase catalytic domain"/>
    <property type="match status" value="1"/>
</dbReference>
<dbReference type="EMBL" id="GEDC01009898">
    <property type="protein sequence ID" value="JAS27400.1"/>
    <property type="molecule type" value="Transcribed_RNA"/>
</dbReference>
<feature type="domain" description="Pyrimidine nucleoside phosphorylase C-terminal" evidence="3">
    <location>
        <begin position="178"/>
        <end position="253"/>
    </location>
</feature>
<keyword evidence="2" id="KW-0808">Transferase</keyword>
<dbReference type="AlphaFoldDB" id="A0A1B6DP08"/>
<evidence type="ECO:0000313" key="4">
    <source>
        <dbReference type="EMBL" id="JAS27400.1"/>
    </source>
</evidence>
<dbReference type="InterPro" id="IPR036566">
    <property type="entry name" value="PYNP-like_C_sf"/>
</dbReference>
<dbReference type="SUPFAM" id="SSF54680">
    <property type="entry name" value="Pyrimidine nucleoside phosphorylase C-terminal domain"/>
    <property type="match status" value="1"/>
</dbReference>
<accession>A0A1B6DP08</accession>
<dbReference type="Gene3D" id="3.90.1170.30">
    <property type="entry name" value="Pyrimidine nucleoside phosphorylase-like, C-terminal domain"/>
    <property type="match status" value="1"/>
</dbReference>
<dbReference type="GO" id="GO:0004645">
    <property type="term" value="F:1,4-alpha-oligoglucan phosphorylase activity"/>
    <property type="evidence" value="ECO:0007669"/>
    <property type="project" value="InterPro"/>
</dbReference>
<name>A0A1B6DP08_9HEMI</name>
<dbReference type="Pfam" id="PF00591">
    <property type="entry name" value="Glycos_transf_3"/>
    <property type="match status" value="1"/>
</dbReference>
<dbReference type="InterPro" id="IPR000053">
    <property type="entry name" value="Thymidine/pyrmidine_PPase"/>
</dbReference>
<feature type="non-terminal residue" evidence="4">
    <location>
        <position position="1"/>
    </location>
</feature>
<reference evidence="4" key="1">
    <citation type="submission" date="2015-12" db="EMBL/GenBank/DDBJ databases">
        <title>De novo transcriptome assembly of four potential Pierce s Disease insect vectors from Arizona vineyards.</title>
        <authorList>
            <person name="Tassone E.E."/>
        </authorList>
    </citation>
    <scope>NUCLEOTIDE SEQUENCE</scope>
</reference>
<evidence type="ECO:0000256" key="1">
    <source>
        <dbReference type="ARBA" id="ARBA00022676"/>
    </source>
</evidence>
<dbReference type="SMART" id="SM00941">
    <property type="entry name" value="PYNP_C"/>
    <property type="match status" value="1"/>
</dbReference>
<dbReference type="Pfam" id="PF07831">
    <property type="entry name" value="PYNP_C"/>
    <property type="match status" value="1"/>
</dbReference>
<dbReference type="PANTHER" id="PTHR10515:SF0">
    <property type="entry name" value="THYMIDINE PHOSPHORYLASE"/>
    <property type="match status" value="1"/>
</dbReference>
<proteinExistence type="predicted"/>
<dbReference type="InterPro" id="IPR000312">
    <property type="entry name" value="Glycosyl_Trfase_fam3"/>
</dbReference>
<evidence type="ECO:0000259" key="3">
    <source>
        <dbReference type="SMART" id="SM00941"/>
    </source>
</evidence>
<dbReference type="SUPFAM" id="SSF52418">
    <property type="entry name" value="Nucleoside phosphorylase/phosphoribosyltransferase catalytic domain"/>
    <property type="match status" value="1"/>
</dbReference>
<dbReference type="GO" id="GO:0016763">
    <property type="term" value="F:pentosyltransferase activity"/>
    <property type="evidence" value="ECO:0007669"/>
    <property type="project" value="InterPro"/>
</dbReference>
<evidence type="ECO:0000256" key="2">
    <source>
        <dbReference type="ARBA" id="ARBA00022679"/>
    </source>
</evidence>
<dbReference type="GO" id="GO:0005829">
    <property type="term" value="C:cytosol"/>
    <property type="evidence" value="ECO:0007669"/>
    <property type="project" value="TreeGrafter"/>
</dbReference>